<sequence length="200" mass="22472">MVDPYFSPYAGSSDLTLAQESLIWSVDAMASKGGKQGTTARVWRRGLAQFLFWYNVNMVVAVTQHEVFGHGYRLRELGVRPKGYMVSPWGGWTSFNVGPSFRVGNLQAMVVAGLEAGGILARDLKVQWIGQGEIDGRLSTTYTQAAQSLFWYTLITHRVRLKGDEASDGNDIEAYLKLHQNIDADTPSFREERKRRSFFV</sequence>
<name>A0ABS0B069_9BACT</name>
<protein>
    <submittedName>
        <fullName evidence="1">Uncharacterized protein</fullName>
    </submittedName>
</protein>
<dbReference type="Proteomes" id="UP001194714">
    <property type="component" value="Unassembled WGS sequence"/>
</dbReference>
<evidence type="ECO:0000313" key="1">
    <source>
        <dbReference type="EMBL" id="MBF5059774.1"/>
    </source>
</evidence>
<proteinExistence type="predicted"/>
<evidence type="ECO:0000313" key="2">
    <source>
        <dbReference type="Proteomes" id="UP001194714"/>
    </source>
</evidence>
<keyword evidence="2" id="KW-1185">Reference proteome</keyword>
<organism evidence="1 2">
    <name type="scientific">Candidatus Neptunichlamydia vexilliferae</name>
    <dbReference type="NCBI Taxonomy" id="1651774"/>
    <lineage>
        <taxon>Bacteria</taxon>
        <taxon>Pseudomonadati</taxon>
        <taxon>Chlamydiota</taxon>
        <taxon>Chlamydiia</taxon>
        <taxon>Parachlamydiales</taxon>
        <taxon>Simkaniaceae</taxon>
        <taxon>Candidatus Neptunichlamydia</taxon>
    </lineage>
</organism>
<accession>A0ABS0B069</accession>
<comment type="caution">
    <text evidence="1">The sequence shown here is derived from an EMBL/GenBank/DDBJ whole genome shotgun (WGS) entry which is preliminary data.</text>
</comment>
<gene>
    <name evidence="1" type="ORF">NEPTK9_001292</name>
</gene>
<dbReference type="EMBL" id="JAAEJV010000040">
    <property type="protein sequence ID" value="MBF5059774.1"/>
    <property type="molecule type" value="Genomic_DNA"/>
</dbReference>
<reference evidence="1 2" key="1">
    <citation type="submission" date="2020-01" db="EMBL/GenBank/DDBJ databases">
        <title>Draft genome sequence of Cand. Neptunochlamydia vexilliferae K9.</title>
        <authorList>
            <person name="Schulz F."/>
            <person name="Koestlbacher S."/>
            <person name="Wascher F."/>
            <person name="Pizzetti I."/>
            <person name="Horn M."/>
        </authorList>
    </citation>
    <scope>NUCLEOTIDE SEQUENCE [LARGE SCALE GENOMIC DNA]</scope>
    <source>
        <strain evidence="1 2">K9</strain>
    </source>
</reference>